<dbReference type="PRINTS" id="PR00598">
    <property type="entry name" value="HTHMARR"/>
</dbReference>
<reference evidence="2 3" key="1">
    <citation type="submission" date="2020-03" db="EMBL/GenBank/DDBJ databases">
        <title>Complete genome sequence of Monaibacterium sp. ALG8 with diverse plasmids.</title>
        <authorList>
            <person name="Sun C."/>
        </authorList>
    </citation>
    <scope>NUCLEOTIDE SEQUENCE [LARGE SCALE GENOMIC DNA]</scope>
    <source>
        <strain evidence="2 3">ALG8</strain>
    </source>
</reference>
<dbReference type="Pfam" id="PF12802">
    <property type="entry name" value="MarR_2"/>
    <property type="match status" value="1"/>
</dbReference>
<proteinExistence type="predicted"/>
<dbReference type="KEGG" id="mon:G8E03_03465"/>
<accession>A0A6G7VIS5</accession>
<gene>
    <name evidence="2" type="ORF">G8E03_03465</name>
</gene>
<protein>
    <submittedName>
        <fullName evidence="2">MarR family transcriptional regulator</fullName>
    </submittedName>
</protein>
<evidence type="ECO:0000313" key="3">
    <source>
        <dbReference type="Proteomes" id="UP000500791"/>
    </source>
</evidence>
<dbReference type="SMART" id="SM00347">
    <property type="entry name" value="HTH_MARR"/>
    <property type="match status" value="1"/>
</dbReference>
<evidence type="ECO:0000259" key="1">
    <source>
        <dbReference type="PROSITE" id="PS50995"/>
    </source>
</evidence>
<dbReference type="InterPro" id="IPR000835">
    <property type="entry name" value="HTH_MarR-typ"/>
</dbReference>
<feature type="domain" description="HTH marR-type" evidence="1">
    <location>
        <begin position="1"/>
        <end position="136"/>
    </location>
</feature>
<name>A0A6G7VIS5_9RHOB</name>
<dbReference type="AlphaFoldDB" id="A0A6G7VIS5"/>
<dbReference type="SUPFAM" id="SSF46785">
    <property type="entry name" value="Winged helix' DNA-binding domain"/>
    <property type="match status" value="1"/>
</dbReference>
<dbReference type="PANTHER" id="PTHR33164:SF89">
    <property type="entry name" value="MARR FAMILY REGULATORY PROTEIN"/>
    <property type="match status" value="1"/>
</dbReference>
<dbReference type="Proteomes" id="UP000500791">
    <property type="component" value="Chromosome"/>
</dbReference>
<dbReference type="InterPro" id="IPR036388">
    <property type="entry name" value="WH-like_DNA-bd_sf"/>
</dbReference>
<dbReference type="GO" id="GO:0003700">
    <property type="term" value="F:DNA-binding transcription factor activity"/>
    <property type="evidence" value="ECO:0007669"/>
    <property type="project" value="InterPro"/>
</dbReference>
<dbReference type="PANTHER" id="PTHR33164">
    <property type="entry name" value="TRANSCRIPTIONAL REGULATOR, MARR FAMILY"/>
    <property type="match status" value="1"/>
</dbReference>
<dbReference type="PROSITE" id="PS50995">
    <property type="entry name" value="HTH_MARR_2"/>
    <property type="match status" value="1"/>
</dbReference>
<dbReference type="GO" id="GO:0006950">
    <property type="term" value="P:response to stress"/>
    <property type="evidence" value="ECO:0007669"/>
    <property type="project" value="TreeGrafter"/>
</dbReference>
<organism evidence="2 3">
    <name type="scientific">Pontivivens nitratireducens</name>
    <dbReference type="NCBI Taxonomy" id="2758038"/>
    <lineage>
        <taxon>Bacteria</taxon>
        <taxon>Pseudomonadati</taxon>
        <taxon>Pseudomonadota</taxon>
        <taxon>Alphaproteobacteria</taxon>
        <taxon>Rhodobacterales</taxon>
        <taxon>Paracoccaceae</taxon>
        <taxon>Pontivivens</taxon>
    </lineage>
</organism>
<dbReference type="InterPro" id="IPR039422">
    <property type="entry name" value="MarR/SlyA-like"/>
</dbReference>
<evidence type="ECO:0000313" key="2">
    <source>
        <dbReference type="EMBL" id="QIK39904.1"/>
    </source>
</evidence>
<dbReference type="EMBL" id="CP049811">
    <property type="protein sequence ID" value="QIK39904.1"/>
    <property type="molecule type" value="Genomic_DNA"/>
</dbReference>
<dbReference type="Gene3D" id="1.10.10.10">
    <property type="entry name" value="Winged helix-like DNA-binding domain superfamily/Winged helix DNA-binding domain"/>
    <property type="match status" value="1"/>
</dbReference>
<keyword evidence="3" id="KW-1185">Reference proteome</keyword>
<dbReference type="InterPro" id="IPR036390">
    <property type="entry name" value="WH_DNA-bd_sf"/>
</dbReference>
<dbReference type="RefSeq" id="WP_166188709.1">
    <property type="nucleotide sequence ID" value="NZ_CP049811.1"/>
</dbReference>
<sequence>MDRTDISLIALRRILRATELYGRDLARSAGLTPVQVRVLQILLICETATPTEIAKQLGVSAATVSTLLDRLGAKAMIERQRSDVDRRQTNIKLTDTGRGAIAGMPDPLQQKYVDEFEAMEDWEQAMIVAALERVVSMLNASTLDASPLLDMGEIHRNQAPDSPHPD</sequence>